<keyword evidence="2" id="KW-1185">Reference proteome</keyword>
<accession>A0ACB7ZY09</accession>
<evidence type="ECO:0000313" key="2">
    <source>
        <dbReference type="Proteomes" id="UP000790377"/>
    </source>
</evidence>
<organism evidence="1 2">
    <name type="scientific">Hygrophoropsis aurantiaca</name>
    <dbReference type="NCBI Taxonomy" id="72124"/>
    <lineage>
        <taxon>Eukaryota</taxon>
        <taxon>Fungi</taxon>
        <taxon>Dikarya</taxon>
        <taxon>Basidiomycota</taxon>
        <taxon>Agaricomycotina</taxon>
        <taxon>Agaricomycetes</taxon>
        <taxon>Agaricomycetidae</taxon>
        <taxon>Boletales</taxon>
        <taxon>Coniophorineae</taxon>
        <taxon>Hygrophoropsidaceae</taxon>
        <taxon>Hygrophoropsis</taxon>
    </lineage>
</organism>
<comment type="caution">
    <text evidence="1">The sequence shown here is derived from an EMBL/GenBank/DDBJ whole genome shotgun (WGS) entry which is preliminary data.</text>
</comment>
<proteinExistence type="predicted"/>
<sequence length="128" mass="14654">MGAVMEKFTLLDINENIIRQEWDAQVVHQTRPLPHELFWRSKTKVMEEIAKAFALEKTAEALHDAIENLERQLTSNCVVNIADFNPQVPDARTHLSKVEDPLAKQQLALGVSSLQNLNKLKKNHYLQV</sequence>
<dbReference type="EMBL" id="MU268158">
    <property type="protein sequence ID" value="KAH7905599.1"/>
    <property type="molecule type" value="Genomic_DNA"/>
</dbReference>
<name>A0ACB7ZY09_9AGAM</name>
<dbReference type="Proteomes" id="UP000790377">
    <property type="component" value="Unassembled WGS sequence"/>
</dbReference>
<reference evidence="1" key="1">
    <citation type="journal article" date="2021" name="New Phytol.">
        <title>Evolutionary innovations through gain and loss of genes in the ectomycorrhizal Boletales.</title>
        <authorList>
            <person name="Wu G."/>
            <person name="Miyauchi S."/>
            <person name="Morin E."/>
            <person name="Kuo A."/>
            <person name="Drula E."/>
            <person name="Varga T."/>
            <person name="Kohler A."/>
            <person name="Feng B."/>
            <person name="Cao Y."/>
            <person name="Lipzen A."/>
            <person name="Daum C."/>
            <person name="Hundley H."/>
            <person name="Pangilinan J."/>
            <person name="Johnson J."/>
            <person name="Barry K."/>
            <person name="LaButti K."/>
            <person name="Ng V."/>
            <person name="Ahrendt S."/>
            <person name="Min B."/>
            <person name="Choi I.G."/>
            <person name="Park H."/>
            <person name="Plett J.M."/>
            <person name="Magnuson J."/>
            <person name="Spatafora J.W."/>
            <person name="Nagy L.G."/>
            <person name="Henrissat B."/>
            <person name="Grigoriev I.V."/>
            <person name="Yang Z.L."/>
            <person name="Xu J."/>
            <person name="Martin F.M."/>
        </authorList>
    </citation>
    <scope>NUCLEOTIDE SEQUENCE</scope>
    <source>
        <strain evidence="1">ATCC 28755</strain>
    </source>
</reference>
<protein>
    <submittedName>
        <fullName evidence="1">Uncharacterized protein</fullName>
    </submittedName>
</protein>
<gene>
    <name evidence="1" type="ORF">BJ138DRAFT_1118326</name>
</gene>
<evidence type="ECO:0000313" key="1">
    <source>
        <dbReference type="EMBL" id="KAH7905599.1"/>
    </source>
</evidence>